<dbReference type="RefSeq" id="WP_000801071.1">
    <property type="nucleotide sequence ID" value="NZ_CP012952.1"/>
</dbReference>
<proteinExistence type="predicted"/>
<accession>A0A6I4IH40</accession>
<feature type="domain" description="HicB-like antitoxin of toxin-antitoxin system" evidence="1">
    <location>
        <begin position="21"/>
        <end position="137"/>
    </location>
</feature>
<dbReference type="EMBL" id="WPIP01000047">
    <property type="protein sequence ID" value="MVM91524.1"/>
    <property type="molecule type" value="Genomic_DNA"/>
</dbReference>
<protein>
    <submittedName>
        <fullName evidence="2">HicB family protein</fullName>
    </submittedName>
</protein>
<dbReference type="InterPro" id="IPR035069">
    <property type="entry name" value="TTHA1013/TTHA0281-like"/>
</dbReference>
<dbReference type="CDD" id="cd22231">
    <property type="entry name" value="RHH_NikR_HicB-like"/>
    <property type="match status" value="1"/>
</dbReference>
<dbReference type="SUPFAM" id="SSF143100">
    <property type="entry name" value="TTHA1013/TTHA0281-like"/>
    <property type="match status" value="1"/>
</dbReference>
<reference evidence="2 3" key="1">
    <citation type="submission" date="2019-11" db="EMBL/GenBank/DDBJ databases">
        <title>Multidrug-resistant Acinetobacter baumannii moving toward extensively drug-resistant over fifteen years in South of Brazil.</title>
        <authorList>
            <person name="Fedrigo N.H."/>
            <person name="Cerdeira L."/>
            <person name="Fuga B."/>
            <person name="Marini P.V.B."/>
            <person name="Shinohara D.R."/>
            <person name="Carrara-Marroni F.E."/>
            <person name="Lincopan N."/>
            <person name="Tognim M.C.B."/>
        </authorList>
    </citation>
    <scope>NUCLEOTIDE SEQUENCE [LARGE SCALE GENOMIC DNA]</scope>
    <source>
        <strain evidence="2 3">Ac576</strain>
    </source>
</reference>
<dbReference type="Proteomes" id="UP000439424">
    <property type="component" value="Unassembled WGS sequence"/>
</dbReference>
<dbReference type="AlphaFoldDB" id="A0A6I4IH40"/>
<name>A0A6I4IH40_ACIBA</name>
<evidence type="ECO:0000313" key="2">
    <source>
        <dbReference type="EMBL" id="MVM91524.1"/>
    </source>
</evidence>
<dbReference type="InterPro" id="IPR031807">
    <property type="entry name" value="HicB-like"/>
</dbReference>
<comment type="caution">
    <text evidence="2">The sequence shown here is derived from an EMBL/GenBank/DDBJ whole genome shotgun (WGS) entry which is preliminary data.</text>
</comment>
<dbReference type="Pfam" id="PF15919">
    <property type="entry name" value="HicB_lk_antitox"/>
    <property type="match status" value="1"/>
</dbReference>
<evidence type="ECO:0000313" key="3">
    <source>
        <dbReference type="Proteomes" id="UP000439424"/>
    </source>
</evidence>
<gene>
    <name evidence="2" type="ORF">GNY86_08340</name>
</gene>
<organism evidence="2 3">
    <name type="scientific">Acinetobacter baumannii</name>
    <dbReference type="NCBI Taxonomy" id="470"/>
    <lineage>
        <taxon>Bacteria</taxon>
        <taxon>Pseudomonadati</taxon>
        <taxon>Pseudomonadota</taxon>
        <taxon>Gammaproteobacteria</taxon>
        <taxon>Moraxellales</taxon>
        <taxon>Moraxellaceae</taxon>
        <taxon>Acinetobacter</taxon>
        <taxon>Acinetobacter calcoaceticus/baumannii complex</taxon>
    </lineage>
</organism>
<evidence type="ECO:0000259" key="1">
    <source>
        <dbReference type="Pfam" id="PF15919"/>
    </source>
</evidence>
<sequence length="313" mass="35906">MKNYTVLVKVTESKSLFRKNVYEATLFEHPKVTITGSSYEEAVSKIQEKIMEYFDFLSDRGEDIPEPAEMTAVMFKNRDKDVFFHVVSIDTSVYSEKTEKINVTMPISLTRKIDDFLKDKVHNSNLFSSRSDFITKACKQYLPYAQNLAAIFNNEKSFSALRYKESNTTDNCCNLLQYLNNSYGEEVILFATHRTPSHGYSHDDGPETNLPLLGAIVKLNLPALRDTYIIFDGLFLTAQRKPRYNEVKEVLDTAVLTNKTSFIRHAVPFTSQLDPAEAISLLGEFPRNKLTEDSRPEFFNLLSNISEAQYQNY</sequence>
<dbReference type="Gene3D" id="3.30.160.250">
    <property type="match status" value="1"/>
</dbReference>